<dbReference type="Pfam" id="PF02668">
    <property type="entry name" value="TauD"/>
    <property type="match status" value="1"/>
</dbReference>
<dbReference type="AlphaFoldDB" id="A0A7S0C5G6"/>
<name>A0A7S0C5G6_9STRA</name>
<dbReference type="SUPFAM" id="SSF51197">
    <property type="entry name" value="Clavaminate synthase-like"/>
    <property type="match status" value="1"/>
</dbReference>
<gene>
    <name evidence="4" type="ORF">PINE0816_LOCUS8740</name>
</gene>
<evidence type="ECO:0000256" key="2">
    <source>
        <dbReference type="SAM" id="SignalP"/>
    </source>
</evidence>
<reference evidence="4" key="1">
    <citation type="submission" date="2021-01" db="EMBL/GenBank/DDBJ databases">
        <authorList>
            <person name="Corre E."/>
            <person name="Pelletier E."/>
            <person name="Niang G."/>
            <person name="Scheremetjew M."/>
            <person name="Finn R."/>
            <person name="Kale V."/>
            <person name="Holt S."/>
            <person name="Cochrane G."/>
            <person name="Meng A."/>
            <person name="Brown T."/>
            <person name="Cohen L."/>
        </authorList>
    </citation>
    <scope>NUCLEOTIDE SEQUENCE</scope>
    <source>
        <strain evidence="4">CCAP1064/1</strain>
    </source>
</reference>
<dbReference type="InterPro" id="IPR042098">
    <property type="entry name" value="TauD-like_sf"/>
</dbReference>
<protein>
    <recommendedName>
        <fullName evidence="3">TauD/TfdA-like domain-containing protein</fullName>
    </recommendedName>
</protein>
<feature type="chain" id="PRO_5030582705" description="TauD/TfdA-like domain-containing protein" evidence="2">
    <location>
        <begin position="19"/>
        <end position="439"/>
    </location>
</feature>
<evidence type="ECO:0000259" key="3">
    <source>
        <dbReference type="Pfam" id="PF02668"/>
    </source>
</evidence>
<accession>A0A7S0C5G6</accession>
<keyword evidence="1" id="KW-0560">Oxidoreductase</keyword>
<evidence type="ECO:0000256" key="1">
    <source>
        <dbReference type="ARBA" id="ARBA00023002"/>
    </source>
</evidence>
<organism evidence="4">
    <name type="scientific">Proboscia inermis</name>
    <dbReference type="NCBI Taxonomy" id="420281"/>
    <lineage>
        <taxon>Eukaryota</taxon>
        <taxon>Sar</taxon>
        <taxon>Stramenopiles</taxon>
        <taxon>Ochrophyta</taxon>
        <taxon>Bacillariophyta</taxon>
        <taxon>Coscinodiscophyceae</taxon>
        <taxon>Rhizosoleniophycidae</taxon>
        <taxon>Rhizosoleniales</taxon>
        <taxon>Rhizosoleniaceae</taxon>
        <taxon>Proboscia</taxon>
    </lineage>
</organism>
<feature type="signal peptide" evidence="2">
    <location>
        <begin position="1"/>
        <end position="18"/>
    </location>
</feature>
<dbReference type="InterPro" id="IPR003819">
    <property type="entry name" value="TauD/TfdA-like"/>
</dbReference>
<feature type="domain" description="TauD/TfdA-like" evidence="3">
    <location>
        <begin position="113"/>
        <end position="415"/>
    </location>
</feature>
<evidence type="ECO:0000313" key="4">
    <source>
        <dbReference type="EMBL" id="CAD8412612.1"/>
    </source>
</evidence>
<dbReference type="Gene3D" id="3.60.130.10">
    <property type="entry name" value="Clavaminate synthase-like"/>
    <property type="match status" value="1"/>
</dbReference>
<sequence>MVRFSTLAVFAALSSCSAFTINNHAIRQRAQFARLNMATTATPPSTKPLIDDDVVHEPPPLAPLTIWGDDIENIVDIQQKYKATTKYTFPATIECGELGIASDDEDAQLAYITENAMAIKTKMQENGAVVLRGFDLMKNQPGFQKFYSGLGMKVCLDPLHSVSARPTVDGKANSPVYEAVNKESRKNFFIGMHNEFVGTRAPRAAAFVCFKAAETGGEFLIADGRQIFLDLNPDVLDRLYKRNIRYSVMELPFFDFIDNVPEFAQEPLKGVIKGLASAAINAKVDFSVDLRWGEGGYDGARMLQARAPSQPPIVRHPVTGEPTWFCNVHSHSSQLRKDREEIYGAERFEDGASQINKSDMFYGDDGSIDDADLRHMDEVTMKNVQFIKMSEGDVVLLDNYKCLHGRNVFDGTRKHGVAWFEGWEGEEEIKSSLYSEALP</sequence>
<dbReference type="InterPro" id="IPR050411">
    <property type="entry name" value="AlphaKG_dependent_hydroxylases"/>
</dbReference>
<dbReference type="GO" id="GO:0016491">
    <property type="term" value="F:oxidoreductase activity"/>
    <property type="evidence" value="ECO:0007669"/>
    <property type="project" value="UniProtKB-KW"/>
</dbReference>
<dbReference type="PANTHER" id="PTHR10696:SF21">
    <property type="entry name" value="TAUD_TFDA-LIKE DOMAIN-CONTAINING PROTEIN"/>
    <property type="match status" value="1"/>
</dbReference>
<dbReference type="EMBL" id="HBEL01018363">
    <property type="protein sequence ID" value="CAD8412612.1"/>
    <property type="molecule type" value="Transcribed_RNA"/>
</dbReference>
<dbReference type="PANTHER" id="PTHR10696">
    <property type="entry name" value="GAMMA-BUTYROBETAINE HYDROXYLASE-RELATED"/>
    <property type="match status" value="1"/>
</dbReference>
<keyword evidence="2" id="KW-0732">Signal</keyword>
<dbReference type="PROSITE" id="PS51257">
    <property type="entry name" value="PROKAR_LIPOPROTEIN"/>
    <property type="match status" value="1"/>
</dbReference>
<proteinExistence type="predicted"/>